<dbReference type="GO" id="GO:0005886">
    <property type="term" value="C:plasma membrane"/>
    <property type="evidence" value="ECO:0007669"/>
    <property type="project" value="UniProtKB-SubCell"/>
</dbReference>
<feature type="transmembrane region" description="Helical" evidence="7">
    <location>
        <begin position="322"/>
        <end position="351"/>
    </location>
</feature>
<feature type="transmembrane region" description="Helical" evidence="7">
    <location>
        <begin position="407"/>
        <end position="428"/>
    </location>
</feature>
<feature type="transmembrane region" description="Helical" evidence="7">
    <location>
        <begin position="174"/>
        <end position="199"/>
    </location>
</feature>
<dbReference type="PIRSF" id="PIRSF006066">
    <property type="entry name" value="HI0050"/>
    <property type="match status" value="1"/>
</dbReference>
<feature type="domain" description="TRAP C4-dicarboxylate transport system permease DctM subunit" evidence="8">
    <location>
        <begin position="12"/>
        <end position="423"/>
    </location>
</feature>
<dbReference type="EMBL" id="JBHSQH010000002">
    <property type="protein sequence ID" value="MFC5973572.1"/>
    <property type="molecule type" value="Genomic_DNA"/>
</dbReference>
<keyword evidence="10" id="KW-1185">Reference proteome</keyword>
<evidence type="ECO:0000313" key="10">
    <source>
        <dbReference type="Proteomes" id="UP001596099"/>
    </source>
</evidence>
<dbReference type="RefSeq" id="WP_247420588.1">
    <property type="nucleotide sequence ID" value="NZ_JALLGW010000003.1"/>
</dbReference>
<comment type="subcellular location">
    <subcellularLocation>
        <location evidence="1">Cell inner membrane</location>
        <topology evidence="1">Multi-pass membrane protein</topology>
    </subcellularLocation>
</comment>
<evidence type="ECO:0000259" key="8">
    <source>
        <dbReference type="Pfam" id="PF06808"/>
    </source>
</evidence>
<feature type="transmembrane region" description="Helical" evidence="7">
    <location>
        <begin position="220"/>
        <end position="243"/>
    </location>
</feature>
<dbReference type="PANTHER" id="PTHR33362:SF3">
    <property type="entry name" value="SIALIC ACID TRAP TRANSPORTER PERMEASE PROTEIN SIAT"/>
    <property type="match status" value="1"/>
</dbReference>
<dbReference type="NCBIfam" id="TIGR00786">
    <property type="entry name" value="dctM"/>
    <property type="match status" value="1"/>
</dbReference>
<feature type="transmembrane region" description="Helical" evidence="7">
    <location>
        <begin position="279"/>
        <end position="302"/>
    </location>
</feature>
<dbReference type="Proteomes" id="UP001596099">
    <property type="component" value="Unassembled WGS sequence"/>
</dbReference>
<evidence type="ECO:0000256" key="6">
    <source>
        <dbReference type="ARBA" id="ARBA00023136"/>
    </source>
</evidence>
<keyword evidence="4 7" id="KW-0812">Transmembrane</keyword>
<evidence type="ECO:0000256" key="1">
    <source>
        <dbReference type="ARBA" id="ARBA00004429"/>
    </source>
</evidence>
<evidence type="ECO:0000256" key="5">
    <source>
        <dbReference type="ARBA" id="ARBA00022989"/>
    </source>
</evidence>
<feature type="transmembrane region" description="Helical" evidence="7">
    <location>
        <begin position="249"/>
        <end position="267"/>
    </location>
</feature>
<gene>
    <name evidence="9" type="ORF">ACFPYI_19765</name>
</gene>
<proteinExistence type="predicted"/>
<keyword evidence="3" id="KW-0997">Cell inner membrane</keyword>
<evidence type="ECO:0000313" key="9">
    <source>
        <dbReference type="EMBL" id="MFC5973572.1"/>
    </source>
</evidence>
<evidence type="ECO:0000256" key="7">
    <source>
        <dbReference type="SAM" id="Phobius"/>
    </source>
</evidence>
<dbReference type="InterPro" id="IPR004681">
    <property type="entry name" value="TRAP_DctM"/>
</dbReference>
<reference evidence="9 10" key="1">
    <citation type="journal article" date="2019" name="Int. J. Syst. Evol. Microbiol.">
        <title>The Global Catalogue of Microorganisms (GCM) 10K type strain sequencing project: providing services to taxonomists for standard genome sequencing and annotation.</title>
        <authorList>
            <consortium name="The Broad Institute Genomics Platform"/>
            <consortium name="The Broad Institute Genome Sequencing Center for Infectious Disease"/>
            <person name="Wu L."/>
            <person name="Ma J."/>
        </authorList>
    </citation>
    <scope>NUCLEOTIDE SEQUENCE [LARGE SCALE GENOMIC DNA]</scope>
    <source>
        <strain evidence="9 10">CGMCC 1.12543</strain>
    </source>
</reference>
<feature type="transmembrane region" description="Helical" evidence="7">
    <location>
        <begin position="363"/>
        <end position="387"/>
    </location>
</feature>
<keyword evidence="6 7" id="KW-0472">Membrane</keyword>
<evidence type="ECO:0000256" key="4">
    <source>
        <dbReference type="ARBA" id="ARBA00022692"/>
    </source>
</evidence>
<evidence type="ECO:0000256" key="3">
    <source>
        <dbReference type="ARBA" id="ARBA00022519"/>
    </source>
</evidence>
<evidence type="ECO:0000256" key="2">
    <source>
        <dbReference type="ARBA" id="ARBA00022475"/>
    </source>
</evidence>
<accession>A0ABD5RSE9</accession>
<keyword evidence="2" id="KW-1003">Cell membrane</keyword>
<name>A0ABD5RSE9_9EURY</name>
<feature type="transmembrane region" description="Helical" evidence="7">
    <location>
        <begin position="52"/>
        <end position="72"/>
    </location>
</feature>
<sequence>MSGELLLAAAFLVILLALYLLGVHVAFAIGISSVVIMLLPFGPGFNVQVVAQRFYTGLNSFILIAVPFFLLAGRIMNEVGMTEDIFDFAEELVGPVPGGLGHVNVVVSMIFSGMSGSAVADAAGLGVIEYRSMVDRGYDENFAAGITGASSTIGPIIPPSIPIIVYGVLANVSIGALFIAGVIPGLLMGLSLMATVLVLSFRGEEVGSVRSYNASRLGRTFLRSIPALVTPVIIVGGILTGMFTPTEAAIVATIYALIIGFVYYRSLSLSMLYETTRKTFLDTAVLLFIIGIANLYGYLLVLSGVPGLLADQLLTLSSDPTVVVLILAVIFLLLGTFMETLAIITVMVPILIPIFPDLGINPLSFGIVMMVVLMIGIVTPPFGIALFSLERVTDRELEDIVRGVAPFYVPLVFIVLLLIFVPDLILALPRSFGLY</sequence>
<protein>
    <submittedName>
        <fullName evidence="9">TRAP transporter large permease</fullName>
    </submittedName>
</protein>
<organism evidence="9 10">
    <name type="scientific">Halomarina salina</name>
    <dbReference type="NCBI Taxonomy" id="1872699"/>
    <lineage>
        <taxon>Archaea</taxon>
        <taxon>Methanobacteriati</taxon>
        <taxon>Methanobacteriota</taxon>
        <taxon>Stenosarchaea group</taxon>
        <taxon>Halobacteria</taxon>
        <taxon>Halobacteriales</taxon>
        <taxon>Natronomonadaceae</taxon>
        <taxon>Halomarina</taxon>
    </lineage>
</organism>
<comment type="caution">
    <text evidence="9">The sequence shown here is derived from an EMBL/GenBank/DDBJ whole genome shotgun (WGS) entry which is preliminary data.</text>
</comment>
<dbReference type="InterPro" id="IPR010656">
    <property type="entry name" value="DctM"/>
</dbReference>
<dbReference type="AlphaFoldDB" id="A0ABD5RSE9"/>
<dbReference type="Pfam" id="PF06808">
    <property type="entry name" value="DctM"/>
    <property type="match status" value="1"/>
</dbReference>
<dbReference type="PANTHER" id="PTHR33362">
    <property type="entry name" value="SIALIC ACID TRAP TRANSPORTER PERMEASE PROTEIN SIAT-RELATED"/>
    <property type="match status" value="1"/>
</dbReference>
<feature type="transmembrane region" description="Helical" evidence="7">
    <location>
        <begin position="142"/>
        <end position="168"/>
    </location>
</feature>
<keyword evidence="5 7" id="KW-1133">Transmembrane helix</keyword>